<name>U1GZC7_TRESO</name>
<evidence type="ECO:0000313" key="1">
    <source>
        <dbReference type="EMBL" id="ERF61899.1"/>
    </source>
</evidence>
<dbReference type="InterPro" id="IPR023214">
    <property type="entry name" value="HAD_sf"/>
</dbReference>
<dbReference type="PATRIC" id="fig|1125725.3.peg.64"/>
<accession>U1GZC7</accession>
<dbReference type="PANTHER" id="PTHR43611:SF3">
    <property type="entry name" value="FLAVIN MONONUCLEOTIDE HYDROLASE 1, CHLOROPLATIC"/>
    <property type="match status" value="1"/>
</dbReference>
<dbReference type="STRING" id="1125725.HMPREF1325_1809"/>
<dbReference type="SFLD" id="SFLDS00003">
    <property type="entry name" value="Haloacid_Dehalogenase"/>
    <property type="match status" value="1"/>
</dbReference>
<dbReference type="NCBIfam" id="TIGR01509">
    <property type="entry name" value="HAD-SF-IA-v3"/>
    <property type="match status" value="1"/>
</dbReference>
<comment type="caution">
    <text evidence="1">The sequence shown here is derived from an EMBL/GenBank/DDBJ whole genome shotgun (WGS) entry which is preliminary data.</text>
</comment>
<proteinExistence type="predicted"/>
<evidence type="ECO:0000313" key="2">
    <source>
        <dbReference type="EMBL" id="ERK00415.1"/>
    </source>
</evidence>
<reference evidence="3 4" key="1">
    <citation type="submission" date="2013-08" db="EMBL/GenBank/DDBJ databases">
        <authorList>
            <person name="Durkin A.S."/>
            <person name="Haft D.R."/>
            <person name="McCorrison J."/>
            <person name="Torralba M."/>
            <person name="Gillis M."/>
            <person name="Haft D.H."/>
            <person name="Methe B."/>
            <person name="Sutton G."/>
            <person name="Nelson K.E."/>
        </authorList>
    </citation>
    <scope>NUCLEOTIDE SEQUENCE [LARGE SCALE GENOMIC DNA]</scope>
    <source>
        <strain evidence="2 4">ATCC 35536</strain>
        <strain evidence="1 3">VPI DR56BR1116</strain>
    </source>
</reference>
<dbReference type="SFLD" id="SFLDG01129">
    <property type="entry name" value="C1.5:_HAD__Beta-PGM__Phosphata"/>
    <property type="match status" value="1"/>
</dbReference>
<dbReference type="Proteomes" id="UP000016412">
    <property type="component" value="Unassembled WGS sequence"/>
</dbReference>
<evidence type="ECO:0000313" key="3">
    <source>
        <dbReference type="Proteomes" id="UP000016412"/>
    </source>
</evidence>
<dbReference type="GO" id="GO:0016787">
    <property type="term" value="F:hydrolase activity"/>
    <property type="evidence" value="ECO:0007669"/>
    <property type="project" value="UniProtKB-KW"/>
</dbReference>
<dbReference type="RefSeq" id="WP_021329163.1">
    <property type="nucleotide sequence ID" value="NZ_AUZJ01000002.1"/>
</dbReference>
<dbReference type="PANTHER" id="PTHR43611">
    <property type="entry name" value="ALPHA-D-GLUCOSE 1-PHOSPHATE PHOSPHATASE"/>
    <property type="match status" value="1"/>
</dbReference>
<organism evidence="1 3">
    <name type="scientific">Treponema socranskii subsp. socranskii VPI DR56BR1116 = ATCC 35536</name>
    <dbReference type="NCBI Taxonomy" id="1125725"/>
    <lineage>
        <taxon>Bacteria</taxon>
        <taxon>Pseudomonadati</taxon>
        <taxon>Spirochaetota</taxon>
        <taxon>Spirochaetia</taxon>
        <taxon>Spirochaetales</taxon>
        <taxon>Treponemataceae</taxon>
        <taxon>Treponema</taxon>
    </lineage>
</organism>
<dbReference type="Pfam" id="PF00702">
    <property type="entry name" value="Hydrolase"/>
    <property type="match status" value="1"/>
</dbReference>
<dbReference type="AlphaFoldDB" id="U1GZC7"/>
<dbReference type="EMBL" id="AVQI01000067">
    <property type="protein sequence ID" value="ERK00415.1"/>
    <property type="molecule type" value="Genomic_DNA"/>
</dbReference>
<evidence type="ECO:0000313" key="4">
    <source>
        <dbReference type="Proteomes" id="UP000016646"/>
    </source>
</evidence>
<keyword evidence="1" id="KW-0378">Hydrolase</keyword>
<dbReference type="Gene3D" id="1.10.150.240">
    <property type="entry name" value="Putative phosphatase, domain 2"/>
    <property type="match status" value="1"/>
</dbReference>
<dbReference type="SUPFAM" id="SSF56784">
    <property type="entry name" value="HAD-like"/>
    <property type="match status" value="1"/>
</dbReference>
<gene>
    <name evidence="2" type="ORF">HMPREF0860_1087</name>
    <name evidence="1" type="ORF">HMPREF1325_1809</name>
</gene>
<protein>
    <submittedName>
        <fullName evidence="1">Haloacid dehalogenase-like hydrolase</fullName>
    </submittedName>
</protein>
<dbReference type="InterPro" id="IPR036412">
    <property type="entry name" value="HAD-like_sf"/>
</dbReference>
<dbReference type="eggNOG" id="COG1011">
    <property type="taxonomic scope" value="Bacteria"/>
</dbReference>
<dbReference type="InterPro" id="IPR006439">
    <property type="entry name" value="HAD-SF_hydro_IA"/>
</dbReference>
<dbReference type="InterPro" id="IPR023198">
    <property type="entry name" value="PGP-like_dom2"/>
</dbReference>
<dbReference type="EMBL" id="AUZJ01000002">
    <property type="protein sequence ID" value="ERF61899.1"/>
    <property type="molecule type" value="Genomic_DNA"/>
</dbReference>
<dbReference type="Proteomes" id="UP000016646">
    <property type="component" value="Unassembled WGS sequence"/>
</dbReference>
<dbReference type="Gene3D" id="3.40.50.1000">
    <property type="entry name" value="HAD superfamily/HAD-like"/>
    <property type="match status" value="1"/>
</dbReference>
<sequence>MDIIVFDLGGVCIFNFQTIGKIALHYHLKEDDVYAEYMRSDIPLMEGSITTKDWWKTVSGKFGVDSDADPLVDLFTPYPNSPVLALVDELRSRGKRVVCGSNTCEGHWQKMNACASLESHFDRCYLSQRMGLAKPDVRFFDYILRAEGVEAFRALFIDDTKANIEGAEKAGMRGFWFRDEFSWAAVDKLRSIVL</sequence>
<keyword evidence="4" id="KW-1185">Reference proteome</keyword>
<dbReference type="OrthoDB" id="359207at2"/>